<evidence type="ECO:0000313" key="2">
    <source>
        <dbReference type="EMBL" id="CAF1465547.1"/>
    </source>
</evidence>
<dbReference type="GO" id="GO:0007165">
    <property type="term" value="P:signal transduction"/>
    <property type="evidence" value="ECO:0007669"/>
    <property type="project" value="InterPro"/>
</dbReference>
<dbReference type="Pfam" id="PF13676">
    <property type="entry name" value="TIR_2"/>
    <property type="match status" value="1"/>
</dbReference>
<dbReference type="EMBL" id="CAJNOK010030880">
    <property type="protein sequence ID" value="CAF1465547.1"/>
    <property type="molecule type" value="Genomic_DNA"/>
</dbReference>
<dbReference type="Proteomes" id="UP000682733">
    <property type="component" value="Unassembled WGS sequence"/>
</dbReference>
<evidence type="ECO:0000259" key="1">
    <source>
        <dbReference type="Pfam" id="PF13676"/>
    </source>
</evidence>
<evidence type="ECO:0000313" key="4">
    <source>
        <dbReference type="Proteomes" id="UP000677228"/>
    </source>
</evidence>
<dbReference type="InterPro" id="IPR000157">
    <property type="entry name" value="TIR_dom"/>
</dbReference>
<dbReference type="InterPro" id="IPR035897">
    <property type="entry name" value="Toll_tir_struct_dom_sf"/>
</dbReference>
<dbReference type="SUPFAM" id="SSF52200">
    <property type="entry name" value="Toll/Interleukin receptor TIR domain"/>
    <property type="match status" value="1"/>
</dbReference>
<feature type="domain" description="TIR" evidence="1">
    <location>
        <begin position="186"/>
        <end position="289"/>
    </location>
</feature>
<accession>A0A8S2FH21</accession>
<organism evidence="2 4">
    <name type="scientific">Didymodactylos carnosus</name>
    <dbReference type="NCBI Taxonomy" id="1234261"/>
    <lineage>
        <taxon>Eukaryota</taxon>
        <taxon>Metazoa</taxon>
        <taxon>Spiralia</taxon>
        <taxon>Gnathifera</taxon>
        <taxon>Rotifera</taxon>
        <taxon>Eurotatoria</taxon>
        <taxon>Bdelloidea</taxon>
        <taxon>Philodinida</taxon>
        <taxon>Philodinidae</taxon>
        <taxon>Didymodactylos</taxon>
    </lineage>
</organism>
<comment type="caution">
    <text evidence="2">The sequence shown here is derived from an EMBL/GenBank/DDBJ whole genome shotgun (WGS) entry which is preliminary data.</text>
</comment>
<sequence length="309" mass="35586">EVQQLYVSFSYVAGTQPNLLLKHIDNLIQMTKEKQNVPAFYCLSQFLIAQAIYSEKQADESAQIFTGLLDKSTSDMRPTIFHYCQLIGVRYTQVLKSYRHIFIKYEKENSCRTLINFIDEKSGDDYADVIKNAQIEMGEFEKRIKQTEKDMGHFKQIVKNQELKTEVPQNTNYKDFIIQIACIWSRQKDILDLYKSLTLLGYRCWLDICQMGGGDSLYEKIDNGARNAKVIISCVRPKYVKSANCRREVSLADALKKPIIPLLLDTVTWPPPGPMSLVFTGTLGIDFYINVKNQTRKGFHGMVINLNDY</sequence>
<dbReference type="EMBL" id="CAJOBA010052748">
    <property type="protein sequence ID" value="CAF4258175.1"/>
    <property type="molecule type" value="Genomic_DNA"/>
</dbReference>
<name>A0A8S2FH21_9BILA</name>
<feature type="non-terminal residue" evidence="2">
    <location>
        <position position="1"/>
    </location>
</feature>
<dbReference type="AlphaFoldDB" id="A0A8S2FH21"/>
<dbReference type="PANTHER" id="PTHR47508">
    <property type="entry name" value="SAM DOMAIN-CONTAINING PROTEIN-RELATED"/>
    <property type="match status" value="1"/>
</dbReference>
<dbReference type="PANTHER" id="PTHR47508:SF1">
    <property type="entry name" value="NON-SPECIFIC SERINE_THREONINE PROTEIN KINASE"/>
    <property type="match status" value="1"/>
</dbReference>
<evidence type="ECO:0000313" key="3">
    <source>
        <dbReference type="EMBL" id="CAF4258175.1"/>
    </source>
</evidence>
<reference evidence="2" key="1">
    <citation type="submission" date="2021-02" db="EMBL/GenBank/DDBJ databases">
        <authorList>
            <person name="Nowell W R."/>
        </authorList>
    </citation>
    <scope>NUCLEOTIDE SEQUENCE</scope>
</reference>
<dbReference type="Proteomes" id="UP000677228">
    <property type="component" value="Unassembled WGS sequence"/>
</dbReference>
<gene>
    <name evidence="2" type="ORF">OVA965_LOCUS35439</name>
    <name evidence="3" type="ORF">TMI583_LOCUS36401</name>
</gene>
<proteinExistence type="predicted"/>
<protein>
    <recommendedName>
        <fullName evidence="1">TIR domain-containing protein</fullName>
    </recommendedName>
</protein>
<dbReference type="Gene3D" id="3.40.50.10140">
    <property type="entry name" value="Toll/interleukin-1 receptor homology (TIR) domain"/>
    <property type="match status" value="1"/>
</dbReference>